<dbReference type="InParanoid" id="A0A0C3PNC0"/>
<reference evidence="1 2" key="1">
    <citation type="submission" date="2014-04" db="EMBL/GenBank/DDBJ databases">
        <authorList>
            <consortium name="DOE Joint Genome Institute"/>
            <person name="Kuo A."/>
            <person name="Kohler A."/>
            <person name="Costa M.D."/>
            <person name="Nagy L.G."/>
            <person name="Floudas D."/>
            <person name="Copeland A."/>
            <person name="Barry K.W."/>
            <person name="Cichocki N."/>
            <person name="Veneault-Fourrey C."/>
            <person name="LaButti K."/>
            <person name="Lindquist E.A."/>
            <person name="Lipzen A."/>
            <person name="Lundell T."/>
            <person name="Morin E."/>
            <person name="Murat C."/>
            <person name="Sun H."/>
            <person name="Tunlid A."/>
            <person name="Henrissat B."/>
            <person name="Grigoriev I.V."/>
            <person name="Hibbett D.S."/>
            <person name="Martin F."/>
            <person name="Nordberg H.P."/>
            <person name="Cantor M.N."/>
            <person name="Hua S.X."/>
        </authorList>
    </citation>
    <scope>NUCLEOTIDE SEQUENCE [LARGE SCALE GENOMIC DNA]</scope>
    <source>
        <strain evidence="1 2">Marx 270</strain>
    </source>
</reference>
<dbReference type="EMBL" id="KN831952">
    <property type="protein sequence ID" value="KIO10326.1"/>
    <property type="molecule type" value="Genomic_DNA"/>
</dbReference>
<dbReference type="HOGENOM" id="CLU_2513584_0_0_1"/>
<reference evidence="2" key="2">
    <citation type="submission" date="2015-01" db="EMBL/GenBank/DDBJ databases">
        <title>Evolutionary Origins and Diversification of the Mycorrhizal Mutualists.</title>
        <authorList>
            <consortium name="DOE Joint Genome Institute"/>
            <consortium name="Mycorrhizal Genomics Consortium"/>
            <person name="Kohler A."/>
            <person name="Kuo A."/>
            <person name="Nagy L.G."/>
            <person name="Floudas D."/>
            <person name="Copeland A."/>
            <person name="Barry K.W."/>
            <person name="Cichocki N."/>
            <person name="Veneault-Fourrey C."/>
            <person name="LaButti K."/>
            <person name="Lindquist E.A."/>
            <person name="Lipzen A."/>
            <person name="Lundell T."/>
            <person name="Morin E."/>
            <person name="Murat C."/>
            <person name="Riley R."/>
            <person name="Ohm R."/>
            <person name="Sun H."/>
            <person name="Tunlid A."/>
            <person name="Henrissat B."/>
            <person name="Grigoriev I.V."/>
            <person name="Hibbett D.S."/>
            <person name="Martin F."/>
        </authorList>
    </citation>
    <scope>NUCLEOTIDE SEQUENCE [LARGE SCALE GENOMIC DNA]</scope>
    <source>
        <strain evidence="2">Marx 270</strain>
    </source>
</reference>
<keyword evidence="2" id="KW-1185">Reference proteome</keyword>
<proteinExistence type="predicted"/>
<evidence type="ECO:0000313" key="2">
    <source>
        <dbReference type="Proteomes" id="UP000054217"/>
    </source>
</evidence>
<sequence length="85" mass="10084">MARSVPAEPPNEINIYRTMNIPHVFWSNQKGRRDQCMDHSRCKEGTLRCLQEVNEWKPAFADEFMTQPQKLHFMHPDSVIHVFET</sequence>
<dbReference type="Proteomes" id="UP000054217">
    <property type="component" value="Unassembled WGS sequence"/>
</dbReference>
<evidence type="ECO:0000313" key="1">
    <source>
        <dbReference type="EMBL" id="KIO10326.1"/>
    </source>
</evidence>
<protein>
    <submittedName>
        <fullName evidence="1">Uncharacterized protein</fullName>
    </submittedName>
</protein>
<gene>
    <name evidence="1" type="ORF">M404DRAFT_995505</name>
</gene>
<accession>A0A0C3PNC0</accession>
<dbReference type="AlphaFoldDB" id="A0A0C3PNC0"/>
<name>A0A0C3PNC0_PISTI</name>
<organism evidence="1 2">
    <name type="scientific">Pisolithus tinctorius Marx 270</name>
    <dbReference type="NCBI Taxonomy" id="870435"/>
    <lineage>
        <taxon>Eukaryota</taxon>
        <taxon>Fungi</taxon>
        <taxon>Dikarya</taxon>
        <taxon>Basidiomycota</taxon>
        <taxon>Agaricomycotina</taxon>
        <taxon>Agaricomycetes</taxon>
        <taxon>Agaricomycetidae</taxon>
        <taxon>Boletales</taxon>
        <taxon>Sclerodermatineae</taxon>
        <taxon>Pisolithaceae</taxon>
        <taxon>Pisolithus</taxon>
    </lineage>
</organism>